<evidence type="ECO:0000256" key="4">
    <source>
        <dbReference type="ARBA" id="ARBA00023180"/>
    </source>
</evidence>
<evidence type="ECO:0000256" key="1">
    <source>
        <dbReference type="ARBA" id="ARBA00022659"/>
    </source>
</evidence>
<dbReference type="CDD" id="cd00033">
    <property type="entry name" value="CCP"/>
    <property type="match status" value="8"/>
</dbReference>
<accession>A0A9D4KT42</accession>
<keyword evidence="1 5" id="KW-0768">Sushi</keyword>
<feature type="domain" description="Sushi" evidence="7">
    <location>
        <begin position="258"/>
        <end position="317"/>
    </location>
</feature>
<gene>
    <name evidence="8" type="ORF">DPMN_087029</name>
</gene>
<evidence type="ECO:0000256" key="3">
    <source>
        <dbReference type="ARBA" id="ARBA00023157"/>
    </source>
</evidence>
<reference evidence="8" key="1">
    <citation type="journal article" date="2019" name="bioRxiv">
        <title>The Genome of the Zebra Mussel, Dreissena polymorpha: A Resource for Invasive Species Research.</title>
        <authorList>
            <person name="McCartney M.A."/>
            <person name="Auch B."/>
            <person name="Kono T."/>
            <person name="Mallez S."/>
            <person name="Zhang Y."/>
            <person name="Obille A."/>
            <person name="Becker A."/>
            <person name="Abrahante J.E."/>
            <person name="Garbe J."/>
            <person name="Badalamenti J.P."/>
            <person name="Herman A."/>
            <person name="Mangelson H."/>
            <person name="Liachko I."/>
            <person name="Sullivan S."/>
            <person name="Sone E.D."/>
            <person name="Koren S."/>
            <person name="Silverstein K.A.T."/>
            <person name="Beckman K.B."/>
            <person name="Gohl D.M."/>
        </authorList>
    </citation>
    <scope>NUCLEOTIDE SEQUENCE</scope>
    <source>
        <strain evidence="8">Duluth1</strain>
        <tissue evidence="8">Whole animal</tissue>
    </source>
</reference>
<evidence type="ECO:0000256" key="6">
    <source>
        <dbReference type="SAM" id="SignalP"/>
    </source>
</evidence>
<dbReference type="InterPro" id="IPR000436">
    <property type="entry name" value="Sushi_SCR_CCP_dom"/>
</dbReference>
<evidence type="ECO:0000313" key="8">
    <source>
        <dbReference type="EMBL" id="KAH3844767.1"/>
    </source>
</evidence>
<feature type="disulfide bond" evidence="5">
    <location>
        <begin position="260"/>
        <end position="303"/>
    </location>
</feature>
<feature type="signal peptide" evidence="6">
    <location>
        <begin position="1"/>
        <end position="21"/>
    </location>
</feature>
<dbReference type="SMART" id="SM00032">
    <property type="entry name" value="CCP"/>
    <property type="match status" value="8"/>
</dbReference>
<keyword evidence="2" id="KW-0677">Repeat</keyword>
<dbReference type="PROSITE" id="PS50923">
    <property type="entry name" value="SUSHI"/>
    <property type="match status" value="7"/>
</dbReference>
<dbReference type="Pfam" id="PF00084">
    <property type="entry name" value="Sushi"/>
    <property type="match status" value="8"/>
</dbReference>
<sequence length="506" mass="52729">MKYLCFVFAIFGFNLISFSKADCPTISPPLNGSVSFTNGSSDGSVASFLCKTGYVIDGSSASTCQNDTWDASAPFCNITNCGQPVAPTNGTVKLAATTYGSLAQMSCDKGFASEGSKYIFCDVNGWTPSNFVCRIIQCPAGDALKIPNGVLTPTVSGSVDYGSMATLTCNVGYVVSGVNVSVCQADKTWSAHGTCTELDCGPPQIVDHGIHVLSYTSTKLGNTATVQCGTGYQAEGGTNTMFCGNDGNWAPQVKCAKIDCGKPSNITNGVITVNSTVYASTALVACKDGYVIGNVTRQGNMECQADGSWKPSITCTLYDCGSPPVPQNANVQLYGKVTYGTLAALSCKTGYKPQSTNYIVCLVGGWTPSSLTCQIKTCPDVPVLPNGEVTLTTGEITYNSTATLRCKSGYVVSGPNVSVCQEVWSSFGTCVTIDCGPPIAPSNSNVTFVGTKFGNTAVVHCETGYQIDGATDTMTCESNGMWSSGIVCAQIGQGDLNQDSRSQNAV</sequence>
<keyword evidence="9" id="KW-1185">Reference proteome</keyword>
<comment type="caution">
    <text evidence="8">The sequence shown here is derived from an EMBL/GenBank/DDBJ whole genome shotgun (WGS) entry which is preliminary data.</text>
</comment>
<dbReference type="PANTHER" id="PTHR19325">
    <property type="entry name" value="COMPLEMENT COMPONENT-RELATED SUSHI DOMAIN-CONTAINING"/>
    <property type="match status" value="1"/>
</dbReference>
<reference evidence="8" key="2">
    <citation type="submission" date="2020-11" db="EMBL/GenBank/DDBJ databases">
        <authorList>
            <person name="McCartney M.A."/>
            <person name="Auch B."/>
            <person name="Kono T."/>
            <person name="Mallez S."/>
            <person name="Becker A."/>
            <person name="Gohl D.M."/>
            <person name="Silverstein K.A.T."/>
            <person name="Koren S."/>
            <person name="Bechman K.B."/>
            <person name="Herman A."/>
            <person name="Abrahante J.E."/>
            <person name="Garbe J."/>
        </authorList>
    </citation>
    <scope>NUCLEOTIDE SEQUENCE</scope>
    <source>
        <strain evidence="8">Duluth1</strain>
        <tissue evidence="8">Whole animal</tissue>
    </source>
</reference>
<feature type="disulfide bond" evidence="5">
    <location>
        <begin position="228"/>
        <end position="255"/>
    </location>
</feature>
<comment type="caution">
    <text evidence="5">Lacks conserved residue(s) required for the propagation of feature annotation.</text>
</comment>
<feature type="domain" description="Sushi" evidence="7">
    <location>
        <begin position="198"/>
        <end position="257"/>
    </location>
</feature>
<dbReference type="PANTHER" id="PTHR19325:SF575">
    <property type="entry name" value="LOCOMOTION-RELATED PROTEIN HIKARU GENKI"/>
    <property type="match status" value="1"/>
</dbReference>
<keyword evidence="6" id="KW-0732">Signal</keyword>
<feature type="chain" id="PRO_5038406791" description="Sushi domain-containing protein" evidence="6">
    <location>
        <begin position="22"/>
        <end position="506"/>
    </location>
</feature>
<feature type="disulfide bond" evidence="5">
    <location>
        <begin position="461"/>
        <end position="488"/>
    </location>
</feature>
<evidence type="ECO:0000256" key="2">
    <source>
        <dbReference type="ARBA" id="ARBA00022737"/>
    </source>
</evidence>
<dbReference type="Proteomes" id="UP000828390">
    <property type="component" value="Unassembled WGS sequence"/>
</dbReference>
<dbReference type="InterPro" id="IPR035976">
    <property type="entry name" value="Sushi/SCR/CCP_sf"/>
</dbReference>
<feature type="domain" description="Sushi" evidence="7">
    <location>
        <begin position="79"/>
        <end position="135"/>
    </location>
</feature>
<organism evidence="8 9">
    <name type="scientific">Dreissena polymorpha</name>
    <name type="common">Zebra mussel</name>
    <name type="synonym">Mytilus polymorpha</name>
    <dbReference type="NCBI Taxonomy" id="45954"/>
    <lineage>
        <taxon>Eukaryota</taxon>
        <taxon>Metazoa</taxon>
        <taxon>Spiralia</taxon>
        <taxon>Lophotrochozoa</taxon>
        <taxon>Mollusca</taxon>
        <taxon>Bivalvia</taxon>
        <taxon>Autobranchia</taxon>
        <taxon>Heteroconchia</taxon>
        <taxon>Euheterodonta</taxon>
        <taxon>Imparidentia</taxon>
        <taxon>Neoheterodontei</taxon>
        <taxon>Myida</taxon>
        <taxon>Dreissenoidea</taxon>
        <taxon>Dreissenidae</taxon>
        <taxon>Dreissena</taxon>
    </lineage>
</organism>
<feature type="domain" description="Sushi" evidence="7">
    <location>
        <begin position="433"/>
        <end position="490"/>
    </location>
</feature>
<dbReference type="SUPFAM" id="SSF57535">
    <property type="entry name" value="Complement control module/SCR domain"/>
    <property type="match status" value="8"/>
</dbReference>
<dbReference type="AlphaFoldDB" id="A0A9D4KT42"/>
<keyword evidence="4" id="KW-0325">Glycoprotein</keyword>
<dbReference type="EMBL" id="JAIWYP010000003">
    <property type="protein sequence ID" value="KAH3844767.1"/>
    <property type="molecule type" value="Genomic_DNA"/>
</dbReference>
<evidence type="ECO:0000256" key="5">
    <source>
        <dbReference type="PROSITE-ProRule" id="PRU00302"/>
    </source>
</evidence>
<name>A0A9D4KT42_DREPO</name>
<keyword evidence="3 5" id="KW-1015">Disulfide bond</keyword>
<dbReference type="InterPro" id="IPR050350">
    <property type="entry name" value="Compl-Cell_Adhes-Reg"/>
</dbReference>
<protein>
    <recommendedName>
        <fullName evidence="7">Sushi domain-containing protein</fullName>
    </recommendedName>
</protein>
<feature type="disulfide bond" evidence="5">
    <location>
        <begin position="200"/>
        <end position="243"/>
    </location>
</feature>
<feature type="domain" description="Sushi" evidence="7">
    <location>
        <begin position="21"/>
        <end position="78"/>
    </location>
</feature>
<dbReference type="Gene3D" id="2.10.70.10">
    <property type="entry name" value="Complement Module, domain 1"/>
    <property type="match status" value="8"/>
</dbReference>
<feature type="domain" description="Sushi" evidence="7">
    <location>
        <begin position="318"/>
        <end position="375"/>
    </location>
</feature>
<evidence type="ECO:0000259" key="7">
    <source>
        <dbReference type="PROSITE" id="PS50923"/>
    </source>
</evidence>
<evidence type="ECO:0000313" key="9">
    <source>
        <dbReference type="Proteomes" id="UP000828390"/>
    </source>
</evidence>
<feature type="domain" description="Sushi" evidence="7">
    <location>
        <begin position="136"/>
        <end position="197"/>
    </location>
</feature>
<proteinExistence type="predicted"/>